<reference evidence="6" key="1">
    <citation type="submission" date="2021-01" db="EMBL/GenBank/DDBJ databases">
        <authorList>
            <person name="Corre E."/>
            <person name="Pelletier E."/>
            <person name="Niang G."/>
            <person name="Scheremetjew M."/>
            <person name="Finn R."/>
            <person name="Kale V."/>
            <person name="Holt S."/>
            <person name="Cochrane G."/>
            <person name="Meng A."/>
            <person name="Brown T."/>
            <person name="Cohen L."/>
        </authorList>
    </citation>
    <scope>NUCLEOTIDE SEQUENCE</scope>
    <source>
        <strain evidence="6">CCMP 2712</strain>
    </source>
</reference>
<evidence type="ECO:0000256" key="4">
    <source>
        <dbReference type="HAMAP-Rule" id="MF_03010"/>
    </source>
</evidence>
<evidence type="ECO:0000256" key="1">
    <source>
        <dbReference type="ARBA" id="ARBA00022490"/>
    </source>
</evidence>
<dbReference type="GO" id="GO:0006446">
    <property type="term" value="P:regulation of translational initiation"/>
    <property type="evidence" value="ECO:0007669"/>
    <property type="project" value="InterPro"/>
</dbReference>
<evidence type="ECO:0000259" key="5">
    <source>
        <dbReference type="PROSITE" id="PS50250"/>
    </source>
</evidence>
<keyword evidence="2 4" id="KW-0396">Initiation factor</keyword>
<dbReference type="GO" id="GO:0003743">
    <property type="term" value="F:translation initiation factor activity"/>
    <property type="evidence" value="ECO:0007669"/>
    <property type="project" value="UniProtKB-UniRule"/>
</dbReference>
<dbReference type="HAMAP" id="MF_03010">
    <property type="entry name" value="eIF3k"/>
    <property type="match status" value="1"/>
</dbReference>
<dbReference type="GO" id="GO:0043022">
    <property type="term" value="F:ribosome binding"/>
    <property type="evidence" value="ECO:0007669"/>
    <property type="project" value="InterPro"/>
</dbReference>
<dbReference type="GO" id="GO:0001732">
    <property type="term" value="P:formation of cytoplasmic translation initiation complex"/>
    <property type="evidence" value="ECO:0007669"/>
    <property type="project" value="UniProtKB-UniRule"/>
</dbReference>
<evidence type="ECO:0000256" key="2">
    <source>
        <dbReference type="ARBA" id="ARBA00022540"/>
    </source>
</evidence>
<evidence type="ECO:0000256" key="3">
    <source>
        <dbReference type="ARBA" id="ARBA00022917"/>
    </source>
</evidence>
<dbReference type="InterPro" id="IPR036388">
    <property type="entry name" value="WH-like_DNA-bd_sf"/>
</dbReference>
<dbReference type="PROSITE" id="PS50250">
    <property type="entry name" value="PCI"/>
    <property type="match status" value="1"/>
</dbReference>
<dbReference type="GO" id="GO:0016282">
    <property type="term" value="C:eukaryotic 43S preinitiation complex"/>
    <property type="evidence" value="ECO:0007669"/>
    <property type="project" value="UniProtKB-UniRule"/>
</dbReference>
<proteinExistence type="inferred from homology"/>
<dbReference type="GO" id="GO:0003723">
    <property type="term" value="F:RNA binding"/>
    <property type="evidence" value="ECO:0007669"/>
    <property type="project" value="UniProtKB-UniRule"/>
</dbReference>
<dbReference type="InterPro" id="IPR033464">
    <property type="entry name" value="CSN8_PSD8_EIF3K"/>
</dbReference>
<dbReference type="Gene3D" id="1.25.40.250">
    <property type="entry name" value="ARM repeat, domain 1"/>
    <property type="match status" value="1"/>
</dbReference>
<dbReference type="SUPFAM" id="SSF48371">
    <property type="entry name" value="ARM repeat"/>
    <property type="match status" value="1"/>
</dbReference>
<organism evidence="6">
    <name type="scientific">Guillardia theta</name>
    <name type="common">Cryptophyte</name>
    <name type="synonym">Cryptomonas phi</name>
    <dbReference type="NCBI Taxonomy" id="55529"/>
    <lineage>
        <taxon>Eukaryota</taxon>
        <taxon>Cryptophyceae</taxon>
        <taxon>Pyrenomonadales</taxon>
        <taxon>Geminigeraceae</taxon>
        <taxon>Guillardia</taxon>
    </lineage>
</organism>
<dbReference type="EMBL" id="HBKN01052358">
    <property type="protein sequence ID" value="CAE2343137.1"/>
    <property type="molecule type" value="Transcribed_RNA"/>
</dbReference>
<keyword evidence="3 4" id="KW-0648">Protein biosynthesis</keyword>
<comment type="subcellular location">
    <subcellularLocation>
        <location evidence="4">Cytoplasm</location>
    </subcellularLocation>
</comment>
<dbReference type="InterPro" id="IPR000717">
    <property type="entry name" value="PCI_dom"/>
</dbReference>
<dbReference type="InterPro" id="IPR016024">
    <property type="entry name" value="ARM-type_fold"/>
</dbReference>
<feature type="domain" description="PCI" evidence="5">
    <location>
        <begin position="35"/>
        <end position="197"/>
    </location>
</feature>
<dbReference type="GO" id="GO:0005852">
    <property type="term" value="C:eukaryotic translation initiation factor 3 complex"/>
    <property type="evidence" value="ECO:0007669"/>
    <property type="project" value="UniProtKB-UniRule"/>
</dbReference>
<dbReference type="PANTHER" id="PTHR13022:SF0">
    <property type="entry name" value="EUKARYOTIC TRANSLATION INITIATION FACTOR 3 SUBUNIT K"/>
    <property type="match status" value="1"/>
</dbReference>
<dbReference type="AlphaFoldDB" id="A0A7S4ULZ9"/>
<accession>A0A7S4ULZ9</accession>
<dbReference type="Pfam" id="PF10075">
    <property type="entry name" value="CSN8_PSD8_EIF3K"/>
    <property type="match status" value="1"/>
</dbReference>
<dbReference type="InterPro" id="IPR016020">
    <property type="entry name" value="Transl_init_fac_sub12_N_euk"/>
</dbReference>
<name>A0A7S4ULZ9_GUITH</name>
<gene>
    <name evidence="6" type="ORF">GTHE00462_LOCUS40876</name>
</gene>
<dbReference type="SUPFAM" id="SSF46785">
    <property type="entry name" value="Winged helix' DNA-binding domain"/>
    <property type="match status" value="1"/>
</dbReference>
<comment type="function">
    <text evidence="4">Component of the eukaryotic translation initiation factor 3 (eIF-3) complex, which is involved in protein synthesis of a specialized repertoire of mRNAs and, together with other initiation factors, stimulates binding of mRNA and methionyl-tRNAi to the 40S ribosome. The eIF-3 complex specifically targets and initiates translation of a subset of mRNAs involved in cell proliferation.</text>
</comment>
<dbReference type="Gene3D" id="1.10.10.10">
    <property type="entry name" value="Winged helix-like DNA-binding domain superfamily/Winged helix DNA-binding domain"/>
    <property type="match status" value="1"/>
</dbReference>
<sequence length="213" mass="23970">MQEEVQRLLSERRFDPSITPQLEAYVDEQIKGGYTDLDANLALLRFYQYNPATANSEVVCKILVKALMQMPATDFMLCMYLVPGAVKEQKIEVLKQLSDKLETCQFKEYWADMADEKNASVANGIPGFHEAIRQYIVGVISATYQVIARDELEILINLKGAQLDQLLEEKKWVAKGSDVQIPVNEFNEASVKFKQDGISFDQLAPIIVSTAGL</sequence>
<dbReference type="GO" id="GO:0033290">
    <property type="term" value="C:eukaryotic 48S preinitiation complex"/>
    <property type="evidence" value="ECO:0007669"/>
    <property type="project" value="UniProtKB-UniRule"/>
</dbReference>
<comment type="similarity">
    <text evidence="4">Belongs to the eIF-3 subunit K family.</text>
</comment>
<evidence type="ECO:0000313" key="6">
    <source>
        <dbReference type="EMBL" id="CAE2343137.1"/>
    </source>
</evidence>
<dbReference type="InterPro" id="IPR009374">
    <property type="entry name" value="eIF3k"/>
</dbReference>
<keyword evidence="1 4" id="KW-0963">Cytoplasm</keyword>
<dbReference type="PANTHER" id="PTHR13022">
    <property type="entry name" value="EUKARYOTIC TRANSLATION INITIATION FACTOR 3 SUBUNIT 11"/>
    <property type="match status" value="1"/>
</dbReference>
<protein>
    <recommendedName>
        <fullName evidence="4">Eukaryotic translation initiation factor 3 subunit K</fullName>
        <shortName evidence="4">eIF3k</shortName>
    </recommendedName>
    <alternativeName>
        <fullName evidence="4">eIF-3 p25</fullName>
    </alternativeName>
</protein>
<dbReference type="InterPro" id="IPR036390">
    <property type="entry name" value="WH_DNA-bd_sf"/>
</dbReference>
<comment type="subunit">
    <text evidence="4">Component of the eukaryotic translation initiation factor 3 (eIF-3) complex.</text>
</comment>